<feature type="transmembrane region" description="Helical" evidence="5">
    <location>
        <begin position="382"/>
        <end position="404"/>
    </location>
</feature>
<feature type="transmembrane region" description="Helical" evidence="5">
    <location>
        <begin position="239"/>
        <end position="259"/>
    </location>
</feature>
<feature type="transmembrane region" description="Helical" evidence="5">
    <location>
        <begin position="435"/>
        <end position="458"/>
    </location>
</feature>
<feature type="domain" description="Major facilitator superfamily (MFS) profile" evidence="6">
    <location>
        <begin position="79"/>
        <end position="522"/>
    </location>
</feature>
<dbReference type="InterPro" id="IPR036259">
    <property type="entry name" value="MFS_trans_sf"/>
</dbReference>
<evidence type="ECO:0000256" key="4">
    <source>
        <dbReference type="ARBA" id="ARBA00023136"/>
    </source>
</evidence>
<dbReference type="Pfam" id="PF00083">
    <property type="entry name" value="Sugar_tr"/>
    <property type="match status" value="1"/>
</dbReference>
<accession>A0ABQ7PS56</accession>
<evidence type="ECO:0000256" key="2">
    <source>
        <dbReference type="ARBA" id="ARBA00022692"/>
    </source>
</evidence>
<evidence type="ECO:0000259" key="6">
    <source>
        <dbReference type="PROSITE" id="PS50850"/>
    </source>
</evidence>
<dbReference type="InterPro" id="IPR005828">
    <property type="entry name" value="MFS_sugar_transport-like"/>
</dbReference>
<dbReference type="SUPFAM" id="SSF103473">
    <property type="entry name" value="MFS general substrate transporter"/>
    <property type="match status" value="1"/>
</dbReference>
<dbReference type="InterPro" id="IPR005829">
    <property type="entry name" value="Sugar_transporter_CS"/>
</dbReference>
<dbReference type="Gene3D" id="1.20.1250.20">
    <property type="entry name" value="MFS general substrate transporter like domains"/>
    <property type="match status" value="1"/>
</dbReference>
<feature type="transmembrane region" description="Helical" evidence="5">
    <location>
        <begin position="354"/>
        <end position="376"/>
    </location>
</feature>
<comment type="subcellular location">
    <subcellularLocation>
        <location evidence="1">Membrane</location>
        <topology evidence="1">Multi-pass membrane protein</topology>
    </subcellularLocation>
</comment>
<dbReference type="EMBL" id="JAHIBW010000030">
    <property type="protein sequence ID" value="KAG7295623.1"/>
    <property type="molecule type" value="Genomic_DNA"/>
</dbReference>
<keyword evidence="2 5" id="KW-0812">Transmembrane</keyword>
<feature type="transmembrane region" description="Helical" evidence="5">
    <location>
        <begin position="411"/>
        <end position="429"/>
    </location>
</feature>
<protein>
    <recommendedName>
        <fullName evidence="6">Major facilitator superfamily (MFS) profile domain-containing protein</fullName>
    </recommendedName>
</protein>
<organism evidence="7 8">
    <name type="scientific">Plutella xylostella</name>
    <name type="common">Diamondback moth</name>
    <name type="synonym">Plutella maculipennis</name>
    <dbReference type="NCBI Taxonomy" id="51655"/>
    <lineage>
        <taxon>Eukaryota</taxon>
        <taxon>Metazoa</taxon>
        <taxon>Ecdysozoa</taxon>
        <taxon>Arthropoda</taxon>
        <taxon>Hexapoda</taxon>
        <taxon>Insecta</taxon>
        <taxon>Pterygota</taxon>
        <taxon>Neoptera</taxon>
        <taxon>Endopterygota</taxon>
        <taxon>Lepidoptera</taxon>
        <taxon>Glossata</taxon>
        <taxon>Ditrysia</taxon>
        <taxon>Yponomeutoidea</taxon>
        <taxon>Plutellidae</taxon>
        <taxon>Plutella</taxon>
    </lineage>
</organism>
<feature type="transmembrane region" description="Helical" evidence="5">
    <location>
        <begin position="179"/>
        <end position="198"/>
    </location>
</feature>
<dbReference type="Proteomes" id="UP000823941">
    <property type="component" value="Chromosome 30"/>
</dbReference>
<dbReference type="PANTHER" id="PTHR24064">
    <property type="entry name" value="SOLUTE CARRIER FAMILY 22 MEMBER"/>
    <property type="match status" value="1"/>
</dbReference>
<evidence type="ECO:0000256" key="3">
    <source>
        <dbReference type="ARBA" id="ARBA00022989"/>
    </source>
</evidence>
<keyword evidence="4 5" id="KW-0472">Membrane</keyword>
<sequence>MTVSKTTKEVDEKDIDFDDLLPYAGEFGPYQVFLFMSTLPFYFYFAFVSYGQIFLTEAPQEHWCWIPELENLTALERRSLAIPQDGSSIYGYSRCYSYDVNFTSLLSNFTPPHPSTPTVKCQNGWEFDFKDIPYRTTAVDMAWVCDHNDSQATAQSVFFVGSVVGSLILGWISDRFGRIPVTVCSNILGCVGGIASSFTNTFWTFTATRFIVGMAYDNCVMMIYLLVLEYTAPRYRTAVANTSFALFYSLASCALPWLALLANNWRIGALVFSVPLGFAILTPFIIPESPRWLLSKGRVEEAIQKLNRIAHMNGKVVPEKLLNDFRASRAKPANAVEQLSLLDVFRRPVLRKQFILVCVEYMIVSLVFDSLVRIVGTLGADFFISFTIASLTELPSILLLVVVMDWLGRRWMTATCCLIACIFGILSAYVPKGTASLACAVVARFVTNMSTTGVIQWAPEILPNQVRGAGAAFVHMCGFLATIVSPYVIYLETINPYLPQLIIGAISALGVVIALFIAETSGRTMPQTFNDAETMINDQSFWESPCNRNPNTKAEKNII</sequence>
<dbReference type="InterPro" id="IPR020846">
    <property type="entry name" value="MFS_dom"/>
</dbReference>
<gene>
    <name evidence="7" type="ORF">JYU34_021899</name>
</gene>
<keyword evidence="3 5" id="KW-1133">Transmembrane helix</keyword>
<reference evidence="7 8" key="1">
    <citation type="submission" date="2021-06" db="EMBL/GenBank/DDBJ databases">
        <title>A haploid diamondback moth (Plutella xylostella L.) genome assembly resolves 31 chromosomes and identifies a diamide resistance mutation.</title>
        <authorList>
            <person name="Ward C.M."/>
            <person name="Perry K.D."/>
            <person name="Baker G."/>
            <person name="Powis K."/>
            <person name="Heckel D.G."/>
            <person name="Baxter S.W."/>
        </authorList>
    </citation>
    <scope>NUCLEOTIDE SEQUENCE [LARGE SCALE GENOMIC DNA]</scope>
    <source>
        <strain evidence="7 8">LV</strain>
        <tissue evidence="7">Single pupa</tissue>
    </source>
</reference>
<keyword evidence="8" id="KW-1185">Reference proteome</keyword>
<feature type="transmembrane region" description="Helical" evidence="5">
    <location>
        <begin position="497"/>
        <end position="518"/>
    </location>
</feature>
<name>A0ABQ7PS56_PLUXY</name>
<dbReference type="PROSITE" id="PS50850">
    <property type="entry name" value="MFS"/>
    <property type="match status" value="1"/>
</dbReference>
<comment type="caution">
    <text evidence="7">The sequence shown here is derived from an EMBL/GenBank/DDBJ whole genome shotgun (WGS) entry which is preliminary data.</text>
</comment>
<evidence type="ECO:0000313" key="7">
    <source>
        <dbReference type="EMBL" id="KAG7295623.1"/>
    </source>
</evidence>
<evidence type="ECO:0000313" key="8">
    <source>
        <dbReference type="Proteomes" id="UP000823941"/>
    </source>
</evidence>
<evidence type="ECO:0000256" key="5">
    <source>
        <dbReference type="SAM" id="Phobius"/>
    </source>
</evidence>
<feature type="transmembrane region" description="Helical" evidence="5">
    <location>
        <begin position="470"/>
        <end position="491"/>
    </location>
</feature>
<feature type="transmembrane region" description="Helical" evidence="5">
    <location>
        <begin position="210"/>
        <end position="227"/>
    </location>
</feature>
<feature type="transmembrane region" description="Helical" evidence="5">
    <location>
        <begin position="154"/>
        <end position="172"/>
    </location>
</feature>
<feature type="transmembrane region" description="Helical" evidence="5">
    <location>
        <begin position="265"/>
        <end position="286"/>
    </location>
</feature>
<proteinExistence type="predicted"/>
<evidence type="ECO:0000256" key="1">
    <source>
        <dbReference type="ARBA" id="ARBA00004141"/>
    </source>
</evidence>
<dbReference type="PROSITE" id="PS00216">
    <property type="entry name" value="SUGAR_TRANSPORT_1"/>
    <property type="match status" value="1"/>
</dbReference>